<dbReference type="SUPFAM" id="SSF52540">
    <property type="entry name" value="P-loop containing nucleoside triphosphate hydrolases"/>
    <property type="match status" value="1"/>
</dbReference>
<evidence type="ECO:0000256" key="1">
    <source>
        <dbReference type="ARBA" id="ARBA00004777"/>
    </source>
</evidence>
<dbReference type="EMBL" id="CP121252">
    <property type="protein sequence ID" value="WFP16537.1"/>
    <property type="molecule type" value="Genomic_DNA"/>
</dbReference>
<dbReference type="GO" id="GO:0004329">
    <property type="term" value="F:formate-tetrahydrofolate ligase activity"/>
    <property type="evidence" value="ECO:0007669"/>
    <property type="project" value="UniProtKB-EC"/>
</dbReference>
<feature type="binding site" evidence="6">
    <location>
        <begin position="66"/>
        <end position="73"/>
    </location>
    <ligand>
        <name>ATP</name>
        <dbReference type="ChEBI" id="CHEBI:30616"/>
    </ligand>
</feature>
<evidence type="ECO:0000256" key="6">
    <source>
        <dbReference type="HAMAP-Rule" id="MF_01543"/>
    </source>
</evidence>
<evidence type="ECO:0000256" key="5">
    <source>
        <dbReference type="ARBA" id="ARBA00022840"/>
    </source>
</evidence>
<evidence type="ECO:0000256" key="4">
    <source>
        <dbReference type="ARBA" id="ARBA00022741"/>
    </source>
</evidence>
<keyword evidence="3 6" id="KW-0436">Ligase</keyword>
<keyword evidence="8" id="KW-1185">Reference proteome</keyword>
<dbReference type="NCBIfam" id="NF010030">
    <property type="entry name" value="PRK13505.1"/>
    <property type="match status" value="1"/>
</dbReference>
<dbReference type="InterPro" id="IPR020628">
    <property type="entry name" value="Formate_THF_ligase_CS"/>
</dbReference>
<keyword evidence="2 6" id="KW-0554">One-carbon metabolism</keyword>
<comment type="pathway">
    <text evidence="1 6">One-carbon metabolism; tetrahydrofolate interconversion.</text>
</comment>
<evidence type="ECO:0000313" key="7">
    <source>
        <dbReference type="EMBL" id="WFP16537.1"/>
    </source>
</evidence>
<dbReference type="InterPro" id="IPR027417">
    <property type="entry name" value="P-loop_NTPase"/>
</dbReference>
<dbReference type="PROSITE" id="PS00721">
    <property type="entry name" value="FTHFS_1"/>
    <property type="match status" value="1"/>
</dbReference>
<dbReference type="Gene3D" id="3.10.410.10">
    <property type="entry name" value="Formyltetrahydrofolate synthetase, domain 3"/>
    <property type="match status" value="1"/>
</dbReference>
<organism evidence="7 8">
    <name type="scientific">Citricoccus muralis</name>
    <dbReference type="NCBI Taxonomy" id="169134"/>
    <lineage>
        <taxon>Bacteria</taxon>
        <taxon>Bacillati</taxon>
        <taxon>Actinomycetota</taxon>
        <taxon>Actinomycetes</taxon>
        <taxon>Micrococcales</taxon>
        <taxon>Micrococcaceae</taxon>
        <taxon>Citricoccus</taxon>
    </lineage>
</organism>
<gene>
    <name evidence="6" type="primary">fhs</name>
    <name evidence="7" type="ORF">P8192_14350</name>
</gene>
<comment type="catalytic activity">
    <reaction evidence="6">
        <text>(6S)-5,6,7,8-tetrahydrofolate + formate + ATP = (6R)-10-formyltetrahydrofolate + ADP + phosphate</text>
        <dbReference type="Rhea" id="RHEA:20221"/>
        <dbReference type="ChEBI" id="CHEBI:15740"/>
        <dbReference type="ChEBI" id="CHEBI:30616"/>
        <dbReference type="ChEBI" id="CHEBI:43474"/>
        <dbReference type="ChEBI" id="CHEBI:57453"/>
        <dbReference type="ChEBI" id="CHEBI:195366"/>
        <dbReference type="ChEBI" id="CHEBI:456216"/>
        <dbReference type="EC" id="6.3.4.3"/>
    </reaction>
</comment>
<dbReference type="InterPro" id="IPR000559">
    <property type="entry name" value="Formate_THF_ligase"/>
</dbReference>
<protein>
    <recommendedName>
        <fullName evidence="6">Formate--tetrahydrofolate ligase</fullName>
        <ecNumber evidence="6">6.3.4.3</ecNumber>
    </recommendedName>
    <alternativeName>
        <fullName evidence="6">Formyltetrahydrofolate synthetase</fullName>
        <shortName evidence="6">FHS</shortName>
        <shortName evidence="6">FTHFS</shortName>
    </alternativeName>
</protein>
<dbReference type="HAMAP" id="MF_01543">
    <property type="entry name" value="FTHFS"/>
    <property type="match status" value="1"/>
</dbReference>
<dbReference type="PROSITE" id="PS00722">
    <property type="entry name" value="FTHFS_2"/>
    <property type="match status" value="1"/>
</dbReference>
<proteinExistence type="inferred from homology"/>
<accession>A0ABY8H5W8</accession>
<dbReference type="Gene3D" id="3.30.1510.10">
    <property type="entry name" value="Domain 2, N(10)-formyltetrahydrofolate synthetase"/>
    <property type="match status" value="1"/>
</dbReference>
<reference evidence="7 8" key="1">
    <citation type="submission" date="2023-04" db="EMBL/GenBank/DDBJ databases">
        <title>Funneling lignin-derived compounds into biodiesel using alkali-halophilic Citricoccus sp. P2.</title>
        <authorList>
            <person name="Luo C.-B."/>
        </authorList>
    </citation>
    <scope>NUCLEOTIDE SEQUENCE [LARGE SCALE GENOMIC DNA]</scope>
    <source>
        <strain evidence="7 8">P2</strain>
    </source>
</reference>
<sequence>MSDAEMAASVTLRSMAEIAERAGIPQDALIPYGRHAAKIDVARLGELDASDEPEASVVLVTAISPTPAGEGKTTVTIGLADGLRRTGSNAMVALREPSMGPVFGMKGGATGGGRAQVAPMDAINLHFTGDFHAITSAHNLLCALIDNHLHHGNELDLDPRTITLRRALDVNDRSLRQVVNGLGGRASGVPRETGFEITVATETMAAFCLAADLEDLTERLGRIIIGRTHDGEERTVADLGEQGAQGAMAVVLKDAVLPNLVQTLEATPAVVHGGPFANIAHGANSIIALNTARRLADVVVTEAGFGADLGAEKFMQITGPTAGAMPNAVVVVATVRALKFNGGMGLATLNDPGTAGLEEHLAALEAGVVNLGRHVENMQRFGAPVVVAINRFTQDDDAELAWLQDWCRDQGVACAVTEVWAHGGAGAEELAGHVRAALEQGRTAEGLFTPETGARERIERIVTEIYGGAGVEYSALAARQLADLEAAGEDRVPVCMAKTPYSFSDDPARMGAPEGFTVSIRELRRRPGAGFLVALTGQILTMPGLPRRPAADGMSVVDGQISGLS</sequence>
<dbReference type="Pfam" id="PF01268">
    <property type="entry name" value="FTHFS"/>
    <property type="match status" value="1"/>
</dbReference>
<dbReference type="Proteomes" id="UP001219037">
    <property type="component" value="Chromosome"/>
</dbReference>
<name>A0ABY8H5W8_9MICC</name>
<evidence type="ECO:0000256" key="3">
    <source>
        <dbReference type="ARBA" id="ARBA00022598"/>
    </source>
</evidence>
<dbReference type="RefSeq" id="WP_278157670.1">
    <property type="nucleotide sequence ID" value="NZ_CP121252.1"/>
</dbReference>
<keyword evidence="4 6" id="KW-0547">Nucleotide-binding</keyword>
<evidence type="ECO:0000313" key="8">
    <source>
        <dbReference type="Proteomes" id="UP001219037"/>
    </source>
</evidence>
<keyword evidence="5 6" id="KW-0067">ATP-binding</keyword>
<dbReference type="Gene3D" id="3.40.50.300">
    <property type="entry name" value="P-loop containing nucleotide triphosphate hydrolases"/>
    <property type="match status" value="1"/>
</dbReference>
<dbReference type="EC" id="6.3.4.3" evidence="6"/>
<evidence type="ECO:0000256" key="2">
    <source>
        <dbReference type="ARBA" id="ARBA00022563"/>
    </source>
</evidence>
<comment type="similarity">
    <text evidence="6">Belongs to the formate--tetrahydrofolate ligase family.</text>
</comment>